<feature type="compositionally biased region" description="Polar residues" evidence="1">
    <location>
        <begin position="70"/>
        <end position="82"/>
    </location>
</feature>
<feature type="region of interest" description="Disordered" evidence="1">
    <location>
        <begin position="376"/>
        <end position="402"/>
    </location>
</feature>
<gene>
    <name evidence="3" type="ORF">SCP_1500220</name>
</gene>
<dbReference type="PANTHER" id="PTHR36091">
    <property type="entry name" value="ALTERED INHERITANCE OF MITOCHONDRIA PROTEIN 9, MITOCHONDRIAL"/>
    <property type="match status" value="1"/>
</dbReference>
<evidence type="ECO:0000313" key="3">
    <source>
        <dbReference type="EMBL" id="GBE89020.1"/>
    </source>
</evidence>
<evidence type="ECO:0000256" key="1">
    <source>
        <dbReference type="SAM" id="MobiDB-lite"/>
    </source>
</evidence>
<dbReference type="GeneID" id="38785937"/>
<keyword evidence="4" id="KW-1185">Reference proteome</keyword>
<dbReference type="STRING" id="139825.A0A401H3U9"/>
<dbReference type="RefSeq" id="XP_027619933.1">
    <property type="nucleotide sequence ID" value="XM_027764132.1"/>
</dbReference>
<dbReference type="AlphaFoldDB" id="A0A401H3U9"/>
<feature type="compositionally biased region" description="Polar residues" evidence="1">
    <location>
        <begin position="606"/>
        <end position="618"/>
    </location>
</feature>
<comment type="caution">
    <text evidence="3">The sequence shown here is derived from an EMBL/GenBank/DDBJ whole genome shotgun (WGS) entry which is preliminary data.</text>
</comment>
<feature type="domain" description="Aminoglycoside phosphotransferase" evidence="2">
    <location>
        <begin position="151"/>
        <end position="249"/>
    </location>
</feature>
<dbReference type="InterPro" id="IPR002575">
    <property type="entry name" value="Aminoglycoside_PTrfase"/>
</dbReference>
<feature type="compositionally biased region" description="Acidic residues" evidence="1">
    <location>
        <begin position="381"/>
        <end position="400"/>
    </location>
</feature>
<dbReference type="InParanoid" id="A0A401H3U9"/>
<dbReference type="OrthoDB" id="10003767at2759"/>
<dbReference type="Pfam" id="PF01636">
    <property type="entry name" value="APH"/>
    <property type="match status" value="1"/>
</dbReference>
<dbReference type="SUPFAM" id="SSF56112">
    <property type="entry name" value="Protein kinase-like (PK-like)"/>
    <property type="match status" value="1"/>
</dbReference>
<protein>
    <recommendedName>
        <fullName evidence="2">Aminoglycoside phosphotransferase domain-containing protein</fullName>
    </recommendedName>
</protein>
<sequence length="709" mass="79460">MPARLVSHAALGEGGCNWNRAAVNDPYSSLGFKSKPITDHCQYYRKARRTESIMHKPTHSMFRNDISGPDLNTPTATSSSAHLTPMQPDLCSKPPLVWDWDLEHEDRKKEAKADAAIHGVPPFQVDRKLLKDIVHERMSTEVARIHFLGAGTFHKGYLITLADGREVVARVARRFMPRLKTESEVATMKYLREHTSIPVPTVYDYDANPYNRLGGEYILMSKAKGIQLGKVFHSMGHNELIALMENLASLVIPLFAYRFPRIGSLYEGSGPAGPGGGSSMSPTPTATSPTRPCFVGAGNFHLGPIISWPFFGSNRGELLHPQEVNRGPWDSTHAYLLACAEREINGVILENEGKVAPHRLHLDPDEILASRHHQVKGLPGDESDQSDEWDWDESEGEWDGPGDTMYRDYRRMQRSTFLVAHLTEREDRVREEMSRFVHMMERLGVVAHEEGDGGGGEEFSLDCHDLSLENVFVDENDHSKITCVIDWESTTTRPLWACAHVPTFMQSSPFTAKFFRATVEKMATQRRTVVVEGRKMDFGAIATEWLNLESTGARLRMAHRCIEWDGWEEGLVESILGPSDQESDWFRSWEELYAEAHTPIDHANVICSSESSGSPTLNESDEEAQKRITKGDAGANADNDAKKRAHAPMVAKVVAEEKKKEKLLNATGDICGGRGGELGRRLEAWLYIHGNEDGHIDLQRRWEGDEEEG</sequence>
<feature type="region of interest" description="Disordered" evidence="1">
    <location>
        <begin position="606"/>
        <end position="646"/>
    </location>
</feature>
<dbReference type="GO" id="GO:0005739">
    <property type="term" value="C:mitochondrion"/>
    <property type="evidence" value="ECO:0007669"/>
    <property type="project" value="UniProtKB-SubCell"/>
</dbReference>
<name>A0A401H3U9_9APHY</name>
<proteinExistence type="predicted"/>
<accession>A0A401H3U9</accession>
<dbReference type="InterPro" id="IPR011009">
    <property type="entry name" value="Kinase-like_dom_sf"/>
</dbReference>
<reference evidence="3 4" key="1">
    <citation type="journal article" date="2018" name="Sci. Rep.">
        <title>Genome sequence of the cauliflower mushroom Sparassis crispa (Hanabiratake) and its association with beneficial usage.</title>
        <authorList>
            <person name="Kiyama R."/>
            <person name="Furutani Y."/>
            <person name="Kawaguchi K."/>
            <person name="Nakanishi T."/>
        </authorList>
    </citation>
    <scope>NUCLEOTIDE SEQUENCE [LARGE SCALE GENOMIC DNA]</scope>
</reference>
<dbReference type="EMBL" id="BFAD01000015">
    <property type="protein sequence ID" value="GBE89020.1"/>
    <property type="molecule type" value="Genomic_DNA"/>
</dbReference>
<feature type="region of interest" description="Disordered" evidence="1">
    <location>
        <begin position="60"/>
        <end position="86"/>
    </location>
</feature>
<evidence type="ECO:0000259" key="2">
    <source>
        <dbReference type="Pfam" id="PF01636"/>
    </source>
</evidence>
<organism evidence="3 4">
    <name type="scientific">Sparassis crispa</name>
    <dbReference type="NCBI Taxonomy" id="139825"/>
    <lineage>
        <taxon>Eukaryota</taxon>
        <taxon>Fungi</taxon>
        <taxon>Dikarya</taxon>
        <taxon>Basidiomycota</taxon>
        <taxon>Agaricomycotina</taxon>
        <taxon>Agaricomycetes</taxon>
        <taxon>Polyporales</taxon>
        <taxon>Sparassidaceae</taxon>
        <taxon>Sparassis</taxon>
    </lineage>
</organism>
<dbReference type="Proteomes" id="UP000287166">
    <property type="component" value="Unassembled WGS sequence"/>
</dbReference>
<dbReference type="PANTHER" id="PTHR36091:SF2">
    <property type="entry name" value="AMINOGLYCOSIDE PHOSPHOTRANSFERASE DOMAIN-CONTAINING PROTEIN"/>
    <property type="match status" value="1"/>
</dbReference>
<dbReference type="Gene3D" id="3.30.200.20">
    <property type="entry name" value="Phosphorylase Kinase, domain 1"/>
    <property type="match status" value="1"/>
</dbReference>
<evidence type="ECO:0000313" key="4">
    <source>
        <dbReference type="Proteomes" id="UP000287166"/>
    </source>
</evidence>
<dbReference type="InterPro" id="IPR051035">
    <property type="entry name" value="Mito_inheritance_9"/>
</dbReference>